<accession>R9C6W3</accession>
<reference evidence="1 2" key="1">
    <citation type="submission" date="2013-03" db="EMBL/GenBank/DDBJ databases">
        <title>Whole genome shotgun sequencing of Clostridium sartagoforme AAU1.</title>
        <authorList>
            <person name="Joshi C.G."/>
            <person name="Duggirala S.M."/>
            <person name="Nathani N.M."/>
            <person name="Bhatt V.D."/>
            <person name="Patel A.K."/>
            <person name="Pandya P.R."/>
            <person name="KaPatel J.A."/>
        </authorList>
    </citation>
    <scope>NUCLEOTIDE SEQUENCE [LARGE SCALE GENOMIC DNA]</scope>
    <source>
        <strain evidence="1 2">AAU1</strain>
    </source>
</reference>
<sequence length="76" mass="9194">MTTALENNENIEIKFDISKYYLKEDREEILREVRSKDYRKIGEIKKTLRSDIKYEAIRAVIIEEIFLKNKKLINDN</sequence>
<dbReference type="PATRIC" id="fig|1202534.3.peg.2178"/>
<dbReference type="Proteomes" id="UP000013988">
    <property type="component" value="Unassembled WGS sequence"/>
</dbReference>
<organism evidence="1 2">
    <name type="scientific">Clostridium sartagoforme AAU1</name>
    <dbReference type="NCBI Taxonomy" id="1202534"/>
    <lineage>
        <taxon>Bacteria</taxon>
        <taxon>Bacillati</taxon>
        <taxon>Bacillota</taxon>
        <taxon>Clostridia</taxon>
        <taxon>Eubacteriales</taxon>
        <taxon>Clostridiaceae</taxon>
        <taxon>Clostridium</taxon>
    </lineage>
</organism>
<dbReference type="EMBL" id="ASRV01000131">
    <property type="protein sequence ID" value="EOR25109.1"/>
    <property type="molecule type" value="Genomic_DNA"/>
</dbReference>
<evidence type="ECO:0000313" key="2">
    <source>
        <dbReference type="Proteomes" id="UP000013988"/>
    </source>
</evidence>
<name>R9C6W3_9CLOT</name>
<evidence type="ECO:0000313" key="1">
    <source>
        <dbReference type="EMBL" id="EOR25109.1"/>
    </source>
</evidence>
<keyword evidence="2" id="KW-1185">Reference proteome</keyword>
<gene>
    <name evidence="1" type="ORF">A500_10994</name>
</gene>
<proteinExistence type="predicted"/>
<dbReference type="AlphaFoldDB" id="R9C6W3"/>
<protein>
    <submittedName>
        <fullName evidence="1">Uncharacterized protein</fullName>
    </submittedName>
</protein>
<comment type="caution">
    <text evidence="1">The sequence shown here is derived from an EMBL/GenBank/DDBJ whole genome shotgun (WGS) entry which is preliminary data.</text>
</comment>